<evidence type="ECO:0000313" key="6">
    <source>
        <dbReference type="EMBL" id="AFG38808.1"/>
    </source>
</evidence>
<dbReference type="InterPro" id="IPR001705">
    <property type="entry name" value="Ribosomal_bL33"/>
</dbReference>
<comment type="similarity">
    <text evidence="1 5">Belongs to the bacterial ribosomal protein bL33 family.</text>
</comment>
<protein>
    <recommendedName>
        <fullName evidence="4 5">Large ribosomal subunit protein bL33</fullName>
    </recommendedName>
</protein>
<dbReference type="PROSITE" id="PS00582">
    <property type="entry name" value="RIBOSOMAL_L33"/>
    <property type="match status" value="1"/>
</dbReference>
<evidence type="ECO:0000256" key="5">
    <source>
        <dbReference type="HAMAP-Rule" id="MF_00294"/>
    </source>
</evidence>
<dbReference type="STRING" id="889378.Spiaf_2784"/>
<dbReference type="InterPro" id="IPR018264">
    <property type="entry name" value="Ribosomal_bL33_CS"/>
</dbReference>
<keyword evidence="7" id="KW-1185">Reference proteome</keyword>
<dbReference type="HOGENOM" id="CLU_190949_1_1_12"/>
<proteinExistence type="inferred from homology"/>
<dbReference type="Pfam" id="PF00471">
    <property type="entry name" value="Ribosomal_L33"/>
    <property type="match status" value="1"/>
</dbReference>
<evidence type="ECO:0000256" key="1">
    <source>
        <dbReference type="ARBA" id="ARBA00007596"/>
    </source>
</evidence>
<organism evidence="6 7">
    <name type="scientific">Spirochaeta africana (strain ATCC 700263 / DSM 8902 / Z-7692)</name>
    <dbReference type="NCBI Taxonomy" id="889378"/>
    <lineage>
        <taxon>Bacteria</taxon>
        <taxon>Pseudomonadati</taxon>
        <taxon>Spirochaetota</taxon>
        <taxon>Spirochaetia</taxon>
        <taxon>Spirochaetales</taxon>
        <taxon>Spirochaetaceae</taxon>
        <taxon>Spirochaeta</taxon>
    </lineage>
</organism>
<dbReference type="InterPro" id="IPR011332">
    <property type="entry name" value="Ribosomal_zn-bd"/>
</dbReference>
<sequence length="57" mass="6705">MASKKKGTLTRVRLKSTESGHCYYTTKNKRNLPDKMEFKKYDPVVRKHVLYKESGKV</sequence>
<dbReference type="EMBL" id="CP003282">
    <property type="protein sequence ID" value="AFG38808.1"/>
    <property type="molecule type" value="Genomic_DNA"/>
</dbReference>
<dbReference type="SUPFAM" id="SSF57829">
    <property type="entry name" value="Zn-binding ribosomal proteins"/>
    <property type="match status" value="1"/>
</dbReference>
<dbReference type="RefSeq" id="WP_014456790.1">
    <property type="nucleotide sequence ID" value="NC_017098.1"/>
</dbReference>
<dbReference type="InterPro" id="IPR038584">
    <property type="entry name" value="Ribosomal_bL33_sf"/>
</dbReference>
<accession>H9UMR5</accession>
<gene>
    <name evidence="5" type="primary">rpmG</name>
    <name evidence="6" type="ordered locus">Spiaf_2784</name>
</gene>
<name>H9UMR5_SPIAZ</name>
<reference evidence="7" key="1">
    <citation type="journal article" date="2013" name="Stand. Genomic Sci.">
        <title>Complete genome sequence of the halophilic bacterium Spirochaeta africana type strain (Z-7692(T)) from the alkaline Lake Magadi in the East African Rift.</title>
        <authorList>
            <person name="Liolos K."/>
            <person name="Abt B."/>
            <person name="Scheuner C."/>
            <person name="Teshima H."/>
            <person name="Held B."/>
            <person name="Lapidus A."/>
            <person name="Nolan M."/>
            <person name="Lucas S."/>
            <person name="Deshpande S."/>
            <person name="Cheng J.F."/>
            <person name="Tapia R."/>
            <person name="Goodwin L.A."/>
            <person name="Pitluck S."/>
            <person name="Pagani I."/>
            <person name="Ivanova N."/>
            <person name="Mavromatis K."/>
            <person name="Mikhailova N."/>
            <person name="Huntemann M."/>
            <person name="Pati A."/>
            <person name="Chen A."/>
            <person name="Palaniappan K."/>
            <person name="Land M."/>
            <person name="Rohde M."/>
            <person name="Tindall B.J."/>
            <person name="Detter J.C."/>
            <person name="Goker M."/>
            <person name="Bristow J."/>
            <person name="Eisen J.A."/>
            <person name="Markowitz V."/>
            <person name="Hugenholtz P."/>
            <person name="Woyke T."/>
            <person name="Klenk H.P."/>
            <person name="Kyrpides N.C."/>
        </authorList>
    </citation>
    <scope>NUCLEOTIDE SEQUENCE</scope>
    <source>
        <strain evidence="7">ATCC 700263 / DSM 8902 / Z-7692</strain>
    </source>
</reference>
<dbReference type="HAMAP" id="MF_00294">
    <property type="entry name" value="Ribosomal_bL33"/>
    <property type="match status" value="1"/>
</dbReference>
<dbReference type="eggNOG" id="COG0267">
    <property type="taxonomic scope" value="Bacteria"/>
</dbReference>
<evidence type="ECO:0000256" key="3">
    <source>
        <dbReference type="ARBA" id="ARBA00023274"/>
    </source>
</evidence>
<dbReference type="NCBIfam" id="TIGR01023">
    <property type="entry name" value="rpmG_bact"/>
    <property type="match status" value="1"/>
</dbReference>
<dbReference type="PANTHER" id="PTHR15238">
    <property type="entry name" value="54S RIBOSOMAL PROTEIN L39, MITOCHONDRIAL"/>
    <property type="match status" value="1"/>
</dbReference>
<dbReference type="Proteomes" id="UP000007383">
    <property type="component" value="Chromosome"/>
</dbReference>
<dbReference type="GO" id="GO:0022625">
    <property type="term" value="C:cytosolic large ribosomal subunit"/>
    <property type="evidence" value="ECO:0007669"/>
    <property type="project" value="TreeGrafter"/>
</dbReference>
<dbReference type="PATRIC" id="fig|889378.3.peg.2757"/>
<evidence type="ECO:0000313" key="7">
    <source>
        <dbReference type="Proteomes" id="UP000007383"/>
    </source>
</evidence>
<keyword evidence="3 5" id="KW-0687">Ribonucleoprotein</keyword>
<dbReference type="Gene3D" id="2.20.28.120">
    <property type="entry name" value="Ribosomal protein L33"/>
    <property type="match status" value="1"/>
</dbReference>
<dbReference type="GO" id="GO:0006412">
    <property type="term" value="P:translation"/>
    <property type="evidence" value="ECO:0007669"/>
    <property type="project" value="UniProtKB-UniRule"/>
</dbReference>
<evidence type="ECO:0000256" key="2">
    <source>
        <dbReference type="ARBA" id="ARBA00022980"/>
    </source>
</evidence>
<dbReference type="OrthoDB" id="9801333at2"/>
<dbReference type="AlphaFoldDB" id="H9UMR5"/>
<keyword evidence="2 5" id="KW-0689">Ribosomal protein</keyword>
<dbReference type="GO" id="GO:0003735">
    <property type="term" value="F:structural constituent of ribosome"/>
    <property type="evidence" value="ECO:0007669"/>
    <property type="project" value="InterPro"/>
</dbReference>
<evidence type="ECO:0000256" key="4">
    <source>
        <dbReference type="ARBA" id="ARBA00035176"/>
    </source>
</evidence>
<dbReference type="PANTHER" id="PTHR15238:SF1">
    <property type="entry name" value="LARGE RIBOSOMAL SUBUNIT PROTEIN BL33M"/>
    <property type="match status" value="1"/>
</dbReference>
<dbReference type="NCBIfam" id="NF001860">
    <property type="entry name" value="PRK00595.1"/>
    <property type="match status" value="1"/>
</dbReference>
<dbReference type="KEGG" id="sfc:Spiaf_2784"/>